<dbReference type="KEGG" id="tet:TTHERM_01994400"/>
<dbReference type="AlphaFoldDB" id="Q226N8"/>
<proteinExistence type="predicted"/>
<gene>
    <name evidence="1" type="ORF">TTHERM_01994400</name>
</gene>
<organism evidence="1 2">
    <name type="scientific">Tetrahymena thermophila (strain SB210)</name>
    <dbReference type="NCBI Taxonomy" id="312017"/>
    <lineage>
        <taxon>Eukaryota</taxon>
        <taxon>Sar</taxon>
        <taxon>Alveolata</taxon>
        <taxon>Ciliophora</taxon>
        <taxon>Intramacronucleata</taxon>
        <taxon>Oligohymenophorea</taxon>
        <taxon>Hymenostomatida</taxon>
        <taxon>Tetrahymenina</taxon>
        <taxon>Tetrahymenidae</taxon>
        <taxon>Tetrahymena</taxon>
    </lineage>
</organism>
<reference evidence="2" key="1">
    <citation type="journal article" date="2006" name="PLoS Biol.">
        <title>Macronuclear genome sequence of the ciliate Tetrahymena thermophila, a model eukaryote.</title>
        <authorList>
            <person name="Eisen J.A."/>
            <person name="Coyne R.S."/>
            <person name="Wu M."/>
            <person name="Wu D."/>
            <person name="Thiagarajan M."/>
            <person name="Wortman J.R."/>
            <person name="Badger J.H."/>
            <person name="Ren Q."/>
            <person name="Amedeo P."/>
            <person name="Jones K.M."/>
            <person name="Tallon L.J."/>
            <person name="Delcher A.L."/>
            <person name="Salzberg S.L."/>
            <person name="Silva J.C."/>
            <person name="Haas B.J."/>
            <person name="Majoros W.H."/>
            <person name="Farzad M."/>
            <person name="Carlton J.M."/>
            <person name="Smith R.K. Jr."/>
            <person name="Garg J."/>
            <person name="Pearlman R.E."/>
            <person name="Karrer K.M."/>
            <person name="Sun L."/>
            <person name="Manning G."/>
            <person name="Elde N.C."/>
            <person name="Turkewitz A.P."/>
            <person name="Asai D.J."/>
            <person name="Wilkes D.E."/>
            <person name="Wang Y."/>
            <person name="Cai H."/>
            <person name="Collins K."/>
            <person name="Stewart B.A."/>
            <person name="Lee S.R."/>
            <person name="Wilamowska K."/>
            <person name="Weinberg Z."/>
            <person name="Ruzzo W.L."/>
            <person name="Wloga D."/>
            <person name="Gaertig J."/>
            <person name="Frankel J."/>
            <person name="Tsao C.-C."/>
            <person name="Gorovsky M.A."/>
            <person name="Keeling P.J."/>
            <person name="Waller R.F."/>
            <person name="Patron N.J."/>
            <person name="Cherry J.M."/>
            <person name="Stover N.A."/>
            <person name="Krieger C.J."/>
            <person name="del Toro C."/>
            <person name="Ryder H.F."/>
            <person name="Williamson S.C."/>
            <person name="Barbeau R.A."/>
            <person name="Hamilton E.P."/>
            <person name="Orias E."/>
        </authorList>
    </citation>
    <scope>NUCLEOTIDE SEQUENCE [LARGE SCALE GENOMIC DNA]</scope>
    <source>
        <strain evidence="2">SB210</strain>
    </source>
</reference>
<protein>
    <submittedName>
        <fullName evidence="1">Uncharacterized protein</fullName>
    </submittedName>
</protein>
<dbReference type="GeneID" id="7829840"/>
<dbReference type="HOGENOM" id="CLU_2727832_0_0_1"/>
<dbReference type="EMBL" id="GG662350">
    <property type="protein sequence ID" value="EAR81254.1"/>
    <property type="molecule type" value="Genomic_DNA"/>
</dbReference>
<accession>Q226N8</accession>
<keyword evidence="2" id="KW-1185">Reference proteome</keyword>
<dbReference type="RefSeq" id="XP_001028917.1">
    <property type="nucleotide sequence ID" value="XM_001028917.1"/>
</dbReference>
<dbReference type="InParanoid" id="Q226N8"/>
<evidence type="ECO:0000313" key="1">
    <source>
        <dbReference type="EMBL" id="EAR81254.1"/>
    </source>
</evidence>
<sequence>MHIQIDLKRDIMIYDCIDNYNLDDVRKELQNNCISCFKNNKNTRNLNTQKIEYCLACAQILLQKDSWAQILY</sequence>
<evidence type="ECO:0000313" key="2">
    <source>
        <dbReference type="Proteomes" id="UP000009168"/>
    </source>
</evidence>
<dbReference type="Proteomes" id="UP000009168">
    <property type="component" value="Unassembled WGS sequence"/>
</dbReference>
<name>Q226N8_TETTS</name>